<comment type="caution">
    <text evidence="2">The sequence shown here is derived from an EMBL/GenBank/DDBJ whole genome shotgun (WGS) entry which is preliminary data.</text>
</comment>
<dbReference type="InterPro" id="IPR028983">
    <property type="entry name" value="PA2201-like_C"/>
</dbReference>
<dbReference type="AlphaFoldDB" id="A0A2N9XFK2"/>
<organism evidence="2 3">
    <name type="scientific">Snodgrassella alvi</name>
    <dbReference type="NCBI Taxonomy" id="1196083"/>
    <lineage>
        <taxon>Bacteria</taxon>
        <taxon>Pseudomonadati</taxon>
        <taxon>Pseudomonadota</taxon>
        <taxon>Betaproteobacteria</taxon>
        <taxon>Neisseriales</taxon>
        <taxon>Neisseriaceae</taxon>
        <taxon>Snodgrassella</taxon>
    </lineage>
</organism>
<dbReference type="Gene3D" id="1.10.3920.10">
    <property type="entry name" value="PA2201 C-terminal domain-like"/>
    <property type="match status" value="1"/>
</dbReference>
<name>A0A2N9XFK2_9NEIS</name>
<evidence type="ECO:0000313" key="2">
    <source>
        <dbReference type="EMBL" id="PIT47106.1"/>
    </source>
</evidence>
<gene>
    <name evidence="2" type="ORF">BHC46_07725</name>
</gene>
<sequence>MKIANYPITVEKTLRELNFHNLLYKAIYAQIDKDTLKFLDEYLRRRYDGLRKTGYSYIDSHLKQQGGSKDTCSFVGYWCFEAAAVASLKDIDESSLHRFIYYPKDMVEYACNNRQ</sequence>
<evidence type="ECO:0000313" key="3">
    <source>
        <dbReference type="Proteomes" id="UP000229970"/>
    </source>
</evidence>
<accession>A0A2N9XFK2</accession>
<proteinExistence type="predicted"/>
<dbReference type="RefSeq" id="WP_100139283.1">
    <property type="nucleotide sequence ID" value="NZ_MEIP01000019.1"/>
</dbReference>
<reference evidence="2 3" key="1">
    <citation type="journal article" date="2017" name="MBio">
        <title>Type VI secretion-mediated competition in the bee gut microbiome.</title>
        <authorList>
            <person name="Steele M.I."/>
            <person name="Kwong W.K."/>
            <person name="Powell J.E."/>
            <person name="Whiteley M."/>
            <person name="Moran N.A."/>
        </authorList>
    </citation>
    <scope>NUCLEOTIDE SEQUENCE [LARGE SCALE GENOMIC DNA]</scope>
    <source>
        <strain evidence="2 3">Ruf1-X</strain>
    </source>
</reference>
<dbReference type="Pfam" id="PF08929">
    <property type="entry name" value="PoNi_C"/>
    <property type="match status" value="1"/>
</dbReference>
<dbReference type="Proteomes" id="UP000229970">
    <property type="component" value="Unassembled WGS sequence"/>
</dbReference>
<feature type="domain" description="PoNi C-terminal" evidence="1">
    <location>
        <begin position="14"/>
        <end position="106"/>
    </location>
</feature>
<dbReference type="EMBL" id="MEIP01000019">
    <property type="protein sequence ID" value="PIT47106.1"/>
    <property type="molecule type" value="Genomic_DNA"/>
</dbReference>
<protein>
    <recommendedName>
        <fullName evidence="1">PoNi C-terminal domain-containing protein</fullName>
    </recommendedName>
</protein>
<evidence type="ECO:0000259" key="1">
    <source>
        <dbReference type="Pfam" id="PF08929"/>
    </source>
</evidence>
<dbReference type="SUPFAM" id="SSF140731">
    <property type="entry name" value="PA2201 C-terminal domain-like"/>
    <property type="match status" value="1"/>
</dbReference>
<dbReference type="InterPro" id="IPR015025">
    <property type="entry name" value="PoNi_C"/>
</dbReference>